<keyword evidence="1" id="KW-0732">Signal</keyword>
<feature type="chain" id="PRO_5029846005" description="Secreted protein" evidence="1">
    <location>
        <begin position="22"/>
        <end position="459"/>
    </location>
</feature>
<keyword evidence="3" id="KW-1185">Reference proteome</keyword>
<name>A0A7J5YFQ5_DISMA</name>
<evidence type="ECO:0000313" key="3">
    <source>
        <dbReference type="Proteomes" id="UP000518266"/>
    </source>
</evidence>
<feature type="signal peptide" evidence="1">
    <location>
        <begin position="1"/>
        <end position="21"/>
    </location>
</feature>
<evidence type="ECO:0000313" key="2">
    <source>
        <dbReference type="EMBL" id="KAF3847983.1"/>
    </source>
</evidence>
<gene>
    <name evidence="2" type="ORF">F7725_021011</name>
</gene>
<sequence length="459" mass="50139">MYLVELVLLAELDALFPAVSCDPPELDQIVLLQALSQRDVVEVVVGIDGSTHGLKAGMFDTLLKLLTAREWSSRGERTMSRSFSNNGVSWVAHHGDDGVVVFLVLVVEEHQLPPEVLPHLLRFEFGVEDGELGEHPHVSALQPQGGLQHGAGAVGLAGSVHGRLVLPEVHQGGGQTAEVRDVVVEQFGCVIHLVIIATTYLLNVSVIWSVDELLELSLAVCFGQGEDQLRLNVRLAGLLTGHLQELHQIAKVPLTALCSSLSHLHVRRGVVSLDVRVDGFLHQALLKLGLRQLTPHRRLVAALRKLIGSVQLVADGDVGDVRGVVVVQAVDVLHHTSTVGFNGCFDCDGHLLWVLGLRQGRLHHLQQRGTFGVLSTYEQVYNMHRKTKGCKLCNGYNMNANSDLVDERSPVVVGLQQDARPQLSIFTTHQVAGQTLEQRATQARWGSLFSQYLPTTRLS</sequence>
<accession>A0A7J5YFQ5</accession>
<dbReference type="AlphaFoldDB" id="A0A7J5YFQ5"/>
<protein>
    <recommendedName>
        <fullName evidence="4">Secreted protein</fullName>
    </recommendedName>
</protein>
<dbReference type="OrthoDB" id="10639958at2759"/>
<comment type="caution">
    <text evidence="2">The sequence shown here is derived from an EMBL/GenBank/DDBJ whole genome shotgun (WGS) entry which is preliminary data.</text>
</comment>
<dbReference type="EMBL" id="JAAKFY010000013">
    <property type="protein sequence ID" value="KAF3847983.1"/>
    <property type="molecule type" value="Genomic_DNA"/>
</dbReference>
<organism evidence="2 3">
    <name type="scientific">Dissostichus mawsoni</name>
    <name type="common">Antarctic cod</name>
    <dbReference type="NCBI Taxonomy" id="36200"/>
    <lineage>
        <taxon>Eukaryota</taxon>
        <taxon>Metazoa</taxon>
        <taxon>Chordata</taxon>
        <taxon>Craniata</taxon>
        <taxon>Vertebrata</taxon>
        <taxon>Euteleostomi</taxon>
        <taxon>Actinopterygii</taxon>
        <taxon>Neopterygii</taxon>
        <taxon>Teleostei</taxon>
        <taxon>Neoteleostei</taxon>
        <taxon>Acanthomorphata</taxon>
        <taxon>Eupercaria</taxon>
        <taxon>Perciformes</taxon>
        <taxon>Notothenioidei</taxon>
        <taxon>Nototheniidae</taxon>
        <taxon>Dissostichus</taxon>
    </lineage>
</organism>
<reference evidence="2 3" key="1">
    <citation type="submission" date="2020-03" db="EMBL/GenBank/DDBJ databases">
        <title>Dissostichus mawsoni Genome sequencing and assembly.</title>
        <authorList>
            <person name="Park H."/>
        </authorList>
    </citation>
    <scope>NUCLEOTIDE SEQUENCE [LARGE SCALE GENOMIC DNA]</scope>
    <source>
        <strain evidence="2">DM0001</strain>
        <tissue evidence="2">Muscle</tissue>
    </source>
</reference>
<evidence type="ECO:0008006" key="4">
    <source>
        <dbReference type="Google" id="ProtNLM"/>
    </source>
</evidence>
<evidence type="ECO:0000256" key="1">
    <source>
        <dbReference type="SAM" id="SignalP"/>
    </source>
</evidence>
<dbReference type="Proteomes" id="UP000518266">
    <property type="component" value="Unassembled WGS sequence"/>
</dbReference>
<proteinExistence type="predicted"/>